<dbReference type="PANTHER" id="PTHR46401">
    <property type="entry name" value="GLYCOSYLTRANSFERASE WBBK-RELATED"/>
    <property type="match status" value="1"/>
</dbReference>
<keyword evidence="1 4" id="KW-0808">Transferase</keyword>
<dbReference type="Pfam" id="PF13439">
    <property type="entry name" value="Glyco_transf_4"/>
    <property type="match status" value="1"/>
</dbReference>
<dbReference type="InterPro" id="IPR028098">
    <property type="entry name" value="Glyco_trans_4-like_N"/>
</dbReference>
<dbReference type="InterPro" id="IPR001296">
    <property type="entry name" value="Glyco_trans_1"/>
</dbReference>
<evidence type="ECO:0000313" key="4">
    <source>
        <dbReference type="EMBL" id="VAV85334.1"/>
    </source>
</evidence>
<dbReference type="PANTHER" id="PTHR46401:SF2">
    <property type="entry name" value="GLYCOSYLTRANSFERASE WBBK-RELATED"/>
    <property type="match status" value="1"/>
</dbReference>
<dbReference type="SUPFAM" id="SSF53756">
    <property type="entry name" value="UDP-Glycosyltransferase/glycogen phosphorylase"/>
    <property type="match status" value="1"/>
</dbReference>
<organism evidence="4">
    <name type="scientific">hydrothermal vent metagenome</name>
    <dbReference type="NCBI Taxonomy" id="652676"/>
    <lineage>
        <taxon>unclassified sequences</taxon>
        <taxon>metagenomes</taxon>
        <taxon>ecological metagenomes</taxon>
    </lineage>
</organism>
<gene>
    <name evidence="4" type="ORF">MNBD_BACTEROID02-48</name>
</gene>
<accession>A0A3B0QUS8</accession>
<protein>
    <submittedName>
        <fullName evidence="4">Glycosyltransferase</fullName>
        <ecNumber evidence="4">2.4.1.-</ecNumber>
    </submittedName>
</protein>
<proteinExistence type="predicted"/>
<evidence type="ECO:0000256" key="1">
    <source>
        <dbReference type="ARBA" id="ARBA00022679"/>
    </source>
</evidence>
<dbReference type="EC" id="2.4.1.-" evidence="4"/>
<dbReference type="Gene3D" id="3.40.50.2000">
    <property type="entry name" value="Glycogen Phosphorylase B"/>
    <property type="match status" value="2"/>
</dbReference>
<name>A0A3B0QUS8_9ZZZZ</name>
<sequence length="329" mass="37913">MDEGVNVYRLKQRIYKGLTWYFNYKSINNKLNELNSNQPIDIVETSELGLAFIKKQPTVKHIIRLHGGHHFFAESENRGINFWKGFQEKRSFKKADAFIAVSEFVKSHTAKYLTYHNKKIDIIKNPINLEIFKPRKEIKILEDTILFAGTVCEKKGVKFLILAMKIVLASYSNIKLVIYGRDWFFKDGRSYIQYLKEEIIPTLGKFSKHIIFKGSVSYEELATKYASAKLCVFPSLMETQGLVAPEAMAMKKTVIFSNIGPGPETIQHKKTGLLCNPYDSNNIAENIIWCIENKKKCNDIEILAREFVLQTFNAQKIVASNLEFYNSIL</sequence>
<dbReference type="EMBL" id="UOEB01000217">
    <property type="protein sequence ID" value="VAV85334.1"/>
    <property type="molecule type" value="Genomic_DNA"/>
</dbReference>
<dbReference type="CDD" id="cd03801">
    <property type="entry name" value="GT4_PimA-like"/>
    <property type="match status" value="1"/>
</dbReference>
<keyword evidence="4" id="KW-0328">Glycosyltransferase</keyword>
<evidence type="ECO:0000259" key="3">
    <source>
        <dbReference type="Pfam" id="PF13439"/>
    </source>
</evidence>
<feature type="domain" description="Glycosyltransferase subfamily 4-like N-terminal" evidence="3">
    <location>
        <begin position="28"/>
        <end position="130"/>
    </location>
</feature>
<feature type="domain" description="Glycosyl transferase family 1" evidence="2">
    <location>
        <begin position="142"/>
        <end position="305"/>
    </location>
</feature>
<dbReference type="AlphaFoldDB" id="A0A3B0QUS8"/>
<evidence type="ECO:0000259" key="2">
    <source>
        <dbReference type="Pfam" id="PF00534"/>
    </source>
</evidence>
<dbReference type="Pfam" id="PF00534">
    <property type="entry name" value="Glycos_transf_1"/>
    <property type="match status" value="1"/>
</dbReference>
<reference evidence="4" key="1">
    <citation type="submission" date="2018-06" db="EMBL/GenBank/DDBJ databases">
        <authorList>
            <person name="Zhirakovskaya E."/>
        </authorList>
    </citation>
    <scope>NUCLEOTIDE SEQUENCE</scope>
</reference>
<dbReference type="GO" id="GO:0009103">
    <property type="term" value="P:lipopolysaccharide biosynthetic process"/>
    <property type="evidence" value="ECO:0007669"/>
    <property type="project" value="TreeGrafter"/>
</dbReference>
<dbReference type="GO" id="GO:0016757">
    <property type="term" value="F:glycosyltransferase activity"/>
    <property type="evidence" value="ECO:0007669"/>
    <property type="project" value="UniProtKB-KW"/>
</dbReference>